<dbReference type="OrthoDB" id="6784331at2759"/>
<dbReference type="EMBL" id="OV651817">
    <property type="protein sequence ID" value="CAH1110425.1"/>
    <property type="molecule type" value="Genomic_DNA"/>
</dbReference>
<sequence>MDPGDMVLFVDPEKAIEENLAREVSAHFTDIRPLVRKGIAEMRHIKETTEMVNEDGGKEEKTNHLWVVPLTTVHEADRIYNQIEEIKSKITGNEGKKINMITTEYPKDRYIRKCTEALFHKTETQVTIWNNCTDKVTKEQENTQKIIMRTDGKDYANALKSIKETVNLDRIGVQIKNISKTARGDVLMEIPGGKQKAQALKGAIEKENNESKVEIRRDTSIIYIYIYISDIEADIEEDNVKYEIINNVRKPLDGEIHIEVKIRTNRNGNQNAMVILDRDAAREIIRMGSIKIGWMSCRVRSRISLTRCYKCLGFGHYTA</sequence>
<reference evidence="1" key="1">
    <citation type="submission" date="2022-01" db="EMBL/GenBank/DDBJ databases">
        <authorList>
            <person name="King R."/>
        </authorList>
    </citation>
    <scope>NUCLEOTIDE SEQUENCE</scope>
</reference>
<evidence type="ECO:0000313" key="1">
    <source>
        <dbReference type="EMBL" id="CAH1110425.1"/>
    </source>
</evidence>
<organism evidence="1 2">
    <name type="scientific">Psylliodes chrysocephalus</name>
    <dbReference type="NCBI Taxonomy" id="3402493"/>
    <lineage>
        <taxon>Eukaryota</taxon>
        <taxon>Metazoa</taxon>
        <taxon>Ecdysozoa</taxon>
        <taxon>Arthropoda</taxon>
        <taxon>Hexapoda</taxon>
        <taxon>Insecta</taxon>
        <taxon>Pterygota</taxon>
        <taxon>Neoptera</taxon>
        <taxon>Endopterygota</taxon>
        <taxon>Coleoptera</taxon>
        <taxon>Polyphaga</taxon>
        <taxon>Cucujiformia</taxon>
        <taxon>Chrysomeloidea</taxon>
        <taxon>Chrysomelidae</taxon>
        <taxon>Galerucinae</taxon>
        <taxon>Alticini</taxon>
        <taxon>Psylliodes</taxon>
    </lineage>
</organism>
<accession>A0A9P0D342</accession>
<keyword evidence="2" id="KW-1185">Reference proteome</keyword>
<proteinExistence type="predicted"/>
<dbReference type="AlphaFoldDB" id="A0A9P0D342"/>
<name>A0A9P0D342_9CUCU</name>
<protein>
    <submittedName>
        <fullName evidence="1">Uncharacterized protein</fullName>
    </submittedName>
</protein>
<evidence type="ECO:0000313" key="2">
    <source>
        <dbReference type="Proteomes" id="UP001153636"/>
    </source>
</evidence>
<gene>
    <name evidence="1" type="ORF">PSYICH_LOCUS11701</name>
</gene>
<dbReference type="Proteomes" id="UP001153636">
    <property type="component" value="Chromosome 5"/>
</dbReference>